<feature type="transmembrane region" description="Helical" evidence="5">
    <location>
        <begin position="138"/>
        <end position="156"/>
    </location>
</feature>
<proteinExistence type="predicted"/>
<feature type="transmembrane region" description="Helical" evidence="5">
    <location>
        <begin position="465"/>
        <end position="486"/>
    </location>
</feature>
<organism evidence="7 9">
    <name type="scientific">Bursaphelenchus xylophilus</name>
    <name type="common">Pinewood nematode worm</name>
    <name type="synonym">Aphelenchoides xylophilus</name>
    <dbReference type="NCBI Taxonomy" id="6326"/>
    <lineage>
        <taxon>Eukaryota</taxon>
        <taxon>Metazoa</taxon>
        <taxon>Ecdysozoa</taxon>
        <taxon>Nematoda</taxon>
        <taxon>Chromadorea</taxon>
        <taxon>Rhabditida</taxon>
        <taxon>Tylenchina</taxon>
        <taxon>Tylenchomorpha</taxon>
        <taxon>Aphelenchoidea</taxon>
        <taxon>Aphelenchoididae</taxon>
        <taxon>Bursaphelenchus</taxon>
    </lineage>
</organism>
<feature type="transmembrane region" description="Helical" evidence="5">
    <location>
        <begin position="372"/>
        <end position="390"/>
    </location>
</feature>
<gene>
    <name evidence="6" type="ORF">BXYJ_LOCUS9871</name>
</gene>
<accession>A0A1I7S4X6</accession>
<keyword evidence="3 5" id="KW-1133">Transmembrane helix</keyword>
<feature type="transmembrane region" description="Helical" evidence="5">
    <location>
        <begin position="437"/>
        <end position="459"/>
    </location>
</feature>
<dbReference type="Gene3D" id="1.20.1250.20">
    <property type="entry name" value="MFS general substrate transporter like domains"/>
    <property type="match status" value="1"/>
</dbReference>
<evidence type="ECO:0000313" key="9">
    <source>
        <dbReference type="WBParaSite" id="BXY_0806000.1"/>
    </source>
</evidence>
<evidence type="ECO:0000256" key="4">
    <source>
        <dbReference type="ARBA" id="ARBA00023136"/>
    </source>
</evidence>
<reference evidence="6" key="2">
    <citation type="submission" date="2020-09" db="EMBL/GenBank/DDBJ databases">
        <authorList>
            <person name="Kikuchi T."/>
        </authorList>
    </citation>
    <scope>NUCLEOTIDE SEQUENCE</scope>
    <source>
        <strain evidence="6">Ka4C1</strain>
    </source>
</reference>
<dbReference type="GO" id="GO:0022857">
    <property type="term" value="F:transmembrane transporter activity"/>
    <property type="evidence" value="ECO:0007669"/>
    <property type="project" value="InterPro"/>
</dbReference>
<sequence>MAIYRSLDEAFEAIGKYGRYQIFCFITIQYLSMAMASFMSIGYFRLGGLVPDYECQDPENLFYLKANQVKKNTTQACLMVKSCGNLTTHNFWISIYQEFLWVCEPDRLASTIASTQPILHIIGHVLSGHLSDYFGRKWLYVGGSTIIFLCAITEAIAPTWQIYIAINLCASFVSTIKGSASFPLLVETVHSKYRIVQGYAFQFSLGFIVAGVLAHYTGHWRTHLLGMALFGLPSVLLMMFFTESPRYLLQKHKYTRAASAMNRIAWFNGSKVRFTTDDMKVLQNASVNKQSKRRHYTVYHLFSNWRMTSWVISQMFTGITLNIIQSVVFFNIQDLSGNPLTNVSLMGLLRLWTPFVAILLETKYLNFGRKKLMTVSLGVVLLCFSSMFIIDFLELDERFRVFGTSAVLIGYVVMTGFVWIAYKLYTTELFPTVVRSIALSTFSIASQLGSVIGPQLIYVRKYWHYAPYLGAVIVTTISLTCVIIFLPETKNKPLQDTVHDAKRRKELLGENTEVISGLLIKDEQPSTSQR</sequence>
<keyword evidence="8" id="KW-1185">Reference proteome</keyword>
<feature type="transmembrane region" description="Helical" evidence="5">
    <location>
        <begin position="198"/>
        <end position="217"/>
    </location>
</feature>
<dbReference type="Proteomes" id="UP000582659">
    <property type="component" value="Unassembled WGS sequence"/>
</dbReference>
<dbReference type="SUPFAM" id="SSF103473">
    <property type="entry name" value="MFS general substrate transporter"/>
    <property type="match status" value="1"/>
</dbReference>
<feature type="transmembrane region" description="Helical" evidence="5">
    <location>
        <begin position="342"/>
        <end position="360"/>
    </location>
</feature>
<feature type="transmembrane region" description="Helical" evidence="5">
    <location>
        <begin position="310"/>
        <end position="330"/>
    </location>
</feature>
<dbReference type="GO" id="GO:0016020">
    <property type="term" value="C:membrane"/>
    <property type="evidence" value="ECO:0007669"/>
    <property type="project" value="UniProtKB-SubCell"/>
</dbReference>
<dbReference type="PANTHER" id="PTHR24064">
    <property type="entry name" value="SOLUTE CARRIER FAMILY 22 MEMBER"/>
    <property type="match status" value="1"/>
</dbReference>
<dbReference type="OrthoDB" id="3936150at2759"/>
<evidence type="ECO:0000313" key="7">
    <source>
        <dbReference type="Proteomes" id="UP000095284"/>
    </source>
</evidence>
<dbReference type="EMBL" id="CAJFDI010000004">
    <property type="protein sequence ID" value="CAD5227326.1"/>
    <property type="molecule type" value="Genomic_DNA"/>
</dbReference>
<dbReference type="AlphaFoldDB" id="A0A1I7S4X6"/>
<keyword evidence="2 5" id="KW-0812">Transmembrane</keyword>
<feature type="transmembrane region" description="Helical" evidence="5">
    <location>
        <begin position="223"/>
        <end position="241"/>
    </location>
</feature>
<protein>
    <submittedName>
        <fullName evidence="6">(pine wood nematode) hypothetical protein</fullName>
    </submittedName>
</protein>
<feature type="transmembrane region" description="Helical" evidence="5">
    <location>
        <begin position="402"/>
        <end position="425"/>
    </location>
</feature>
<comment type="subcellular location">
    <subcellularLocation>
        <location evidence="1">Membrane</location>
        <topology evidence="1">Multi-pass membrane protein</topology>
    </subcellularLocation>
</comment>
<evidence type="ECO:0000313" key="6">
    <source>
        <dbReference type="EMBL" id="CAD5227326.1"/>
    </source>
</evidence>
<feature type="transmembrane region" description="Helical" evidence="5">
    <location>
        <begin position="20"/>
        <end position="44"/>
    </location>
</feature>
<evidence type="ECO:0000313" key="8">
    <source>
        <dbReference type="Proteomes" id="UP000659654"/>
    </source>
</evidence>
<dbReference type="Proteomes" id="UP000659654">
    <property type="component" value="Unassembled WGS sequence"/>
</dbReference>
<name>A0A1I7S4X6_BURXY</name>
<evidence type="ECO:0000256" key="1">
    <source>
        <dbReference type="ARBA" id="ARBA00004141"/>
    </source>
</evidence>
<feature type="transmembrane region" description="Helical" evidence="5">
    <location>
        <begin position="162"/>
        <end position="186"/>
    </location>
</feature>
<evidence type="ECO:0000256" key="2">
    <source>
        <dbReference type="ARBA" id="ARBA00022692"/>
    </source>
</evidence>
<dbReference type="InterPro" id="IPR005828">
    <property type="entry name" value="MFS_sugar_transport-like"/>
</dbReference>
<dbReference type="Pfam" id="PF00083">
    <property type="entry name" value="Sugar_tr"/>
    <property type="match status" value="1"/>
</dbReference>
<evidence type="ECO:0000256" key="5">
    <source>
        <dbReference type="SAM" id="Phobius"/>
    </source>
</evidence>
<reference evidence="9" key="1">
    <citation type="submission" date="2016-11" db="UniProtKB">
        <authorList>
            <consortium name="WormBaseParasite"/>
        </authorList>
    </citation>
    <scope>IDENTIFICATION</scope>
</reference>
<dbReference type="Proteomes" id="UP000095284">
    <property type="component" value="Unplaced"/>
</dbReference>
<dbReference type="SMR" id="A0A1I7S4X6"/>
<dbReference type="WBParaSite" id="BXY_0806000.1">
    <property type="protein sequence ID" value="BXY_0806000.1"/>
    <property type="gene ID" value="BXY_0806000"/>
</dbReference>
<dbReference type="eggNOG" id="KOG0255">
    <property type="taxonomic scope" value="Eukaryota"/>
</dbReference>
<keyword evidence="4 5" id="KW-0472">Membrane</keyword>
<evidence type="ECO:0000256" key="3">
    <source>
        <dbReference type="ARBA" id="ARBA00022989"/>
    </source>
</evidence>
<dbReference type="InterPro" id="IPR036259">
    <property type="entry name" value="MFS_trans_sf"/>
</dbReference>
<dbReference type="EMBL" id="CAJFCV020000004">
    <property type="protein sequence ID" value="CAG9117476.1"/>
    <property type="molecule type" value="Genomic_DNA"/>
</dbReference>